<feature type="domain" description="Polymerase/histidinol phosphatase N-terminal" evidence="1">
    <location>
        <begin position="5"/>
        <end position="76"/>
    </location>
</feature>
<dbReference type="AlphaFoldDB" id="A0A1W1UWF3"/>
<dbReference type="InterPro" id="IPR016195">
    <property type="entry name" value="Pol/histidinol_Pase-like"/>
</dbReference>
<keyword evidence="2" id="KW-0378">Hydrolase</keyword>
<keyword evidence="3" id="KW-1185">Reference proteome</keyword>
<dbReference type="STRING" id="656914.SAMN00017405_1644"/>
<reference evidence="2 3" key="1">
    <citation type="submission" date="2017-04" db="EMBL/GenBank/DDBJ databases">
        <authorList>
            <person name="Afonso C.L."/>
            <person name="Miller P.J."/>
            <person name="Scott M.A."/>
            <person name="Spackman E."/>
            <person name="Goraichik I."/>
            <person name="Dimitrov K.M."/>
            <person name="Suarez D.L."/>
            <person name="Swayne D.E."/>
        </authorList>
    </citation>
    <scope>NUCLEOTIDE SEQUENCE [LARGE SCALE GENOMIC DNA]</scope>
    <source>
        <strain evidence="2 3">DSM 11270</strain>
    </source>
</reference>
<dbReference type="Proteomes" id="UP000192731">
    <property type="component" value="Unassembled WGS sequence"/>
</dbReference>
<sequence>MNFIGDYHTHSTYSDGESTIEEIAFMAEQKGLKEVAITDHGPANIGAGVKNSETYLQIKEHIKGIAPKFPELNILLGAESNLIGLKGEIDIDPKVIKELDFLLVGLHPYVKPIDLESAWKYVIGNRWAKFNKGQREKIKNNNTKSLNEAITKNDCLAVTHPGLKMPIDLKELGKRCVKTNTAFEINTGHTFPCLEDVLEVAKTGVEFIVNSDAHFPKTVGEFGYGAEILKKANIPNEQVLNYRTDNYEL</sequence>
<protein>
    <submittedName>
        <fullName evidence="2">Putative hydrolase</fullName>
    </submittedName>
</protein>
<organism evidence="2 3">
    <name type="scientific">Desulfonispora thiosulfatigenes DSM 11270</name>
    <dbReference type="NCBI Taxonomy" id="656914"/>
    <lineage>
        <taxon>Bacteria</taxon>
        <taxon>Bacillati</taxon>
        <taxon>Bacillota</taxon>
        <taxon>Clostridia</taxon>
        <taxon>Eubacteriales</taxon>
        <taxon>Peptococcaceae</taxon>
        <taxon>Desulfonispora</taxon>
    </lineage>
</organism>
<evidence type="ECO:0000259" key="1">
    <source>
        <dbReference type="SMART" id="SM00481"/>
    </source>
</evidence>
<dbReference type="EMBL" id="FWWT01000012">
    <property type="protein sequence ID" value="SMB85495.1"/>
    <property type="molecule type" value="Genomic_DNA"/>
</dbReference>
<dbReference type="GO" id="GO:0005829">
    <property type="term" value="C:cytosol"/>
    <property type="evidence" value="ECO:0007669"/>
    <property type="project" value="TreeGrafter"/>
</dbReference>
<dbReference type="Pfam" id="PF02811">
    <property type="entry name" value="PHP"/>
    <property type="match status" value="1"/>
</dbReference>
<name>A0A1W1UWF3_DESTI</name>
<dbReference type="InterPro" id="IPR003141">
    <property type="entry name" value="Pol/His_phosphatase_N"/>
</dbReference>
<dbReference type="OrthoDB" id="9808747at2"/>
<dbReference type="RefSeq" id="WP_084052465.1">
    <property type="nucleotide sequence ID" value="NZ_FWWT01000012.1"/>
</dbReference>
<gene>
    <name evidence="2" type="ORF">SAMN00017405_1644</name>
</gene>
<evidence type="ECO:0000313" key="2">
    <source>
        <dbReference type="EMBL" id="SMB85495.1"/>
    </source>
</evidence>
<accession>A0A1W1UWF3</accession>
<dbReference type="InterPro" id="IPR004013">
    <property type="entry name" value="PHP_dom"/>
</dbReference>
<dbReference type="SUPFAM" id="SSF89550">
    <property type="entry name" value="PHP domain-like"/>
    <property type="match status" value="1"/>
</dbReference>
<proteinExistence type="predicted"/>
<evidence type="ECO:0000313" key="3">
    <source>
        <dbReference type="Proteomes" id="UP000192731"/>
    </source>
</evidence>
<dbReference type="GO" id="GO:0008270">
    <property type="term" value="F:zinc ion binding"/>
    <property type="evidence" value="ECO:0007669"/>
    <property type="project" value="TreeGrafter"/>
</dbReference>
<dbReference type="PANTHER" id="PTHR36928">
    <property type="entry name" value="PHOSPHATASE YCDX-RELATED"/>
    <property type="match status" value="1"/>
</dbReference>
<dbReference type="Gene3D" id="3.20.20.140">
    <property type="entry name" value="Metal-dependent hydrolases"/>
    <property type="match status" value="1"/>
</dbReference>
<dbReference type="PANTHER" id="PTHR36928:SF1">
    <property type="entry name" value="PHOSPHATASE YCDX-RELATED"/>
    <property type="match status" value="1"/>
</dbReference>
<dbReference type="InterPro" id="IPR050243">
    <property type="entry name" value="PHP_phosphatase"/>
</dbReference>
<dbReference type="SMART" id="SM00481">
    <property type="entry name" value="POLIIIAc"/>
    <property type="match status" value="1"/>
</dbReference>
<dbReference type="GO" id="GO:0042578">
    <property type="term" value="F:phosphoric ester hydrolase activity"/>
    <property type="evidence" value="ECO:0007669"/>
    <property type="project" value="TreeGrafter"/>
</dbReference>